<proteinExistence type="inferred from homology"/>
<comment type="similarity">
    <text evidence="1 2">Belongs to the glycosyl hydrolase 31 family.</text>
</comment>
<evidence type="ECO:0000259" key="3">
    <source>
        <dbReference type="Pfam" id="PF01055"/>
    </source>
</evidence>
<name>A0AB34IRC4_PRYPA</name>
<reference evidence="5 6" key="1">
    <citation type="journal article" date="2024" name="Science">
        <title>Giant polyketide synthase enzymes in the biosynthesis of giant marine polyether toxins.</title>
        <authorList>
            <person name="Fallon T.R."/>
            <person name="Shende V.V."/>
            <person name="Wierzbicki I.H."/>
            <person name="Pendleton A.L."/>
            <person name="Watervoot N.F."/>
            <person name="Auber R.P."/>
            <person name="Gonzalez D.J."/>
            <person name="Wisecaver J.H."/>
            <person name="Moore B.S."/>
        </authorList>
    </citation>
    <scope>NUCLEOTIDE SEQUENCE [LARGE SCALE GENOMIC DNA]</scope>
    <source>
        <strain evidence="5 6">12B1</strain>
    </source>
</reference>
<evidence type="ECO:0000313" key="6">
    <source>
        <dbReference type="Proteomes" id="UP001515480"/>
    </source>
</evidence>
<dbReference type="InterPro" id="IPR048395">
    <property type="entry name" value="Glyco_hydro_31_C"/>
</dbReference>
<protein>
    <recommendedName>
        <fullName evidence="7">Alpha-glucosidase</fullName>
    </recommendedName>
</protein>
<dbReference type="Pfam" id="PF01055">
    <property type="entry name" value="Glyco_hydro_31_2nd"/>
    <property type="match status" value="1"/>
</dbReference>
<dbReference type="Gene3D" id="2.60.40.1180">
    <property type="entry name" value="Golgi alpha-mannosidase II"/>
    <property type="match status" value="1"/>
</dbReference>
<feature type="domain" description="Glycosyl hydrolase family 31 C-terminal" evidence="4">
    <location>
        <begin position="549"/>
        <end position="654"/>
    </location>
</feature>
<dbReference type="InterPro" id="IPR013780">
    <property type="entry name" value="Glyco_hydro_b"/>
</dbReference>
<feature type="domain" description="Glycoside hydrolase family 31 TIM barrel" evidence="3">
    <location>
        <begin position="186"/>
        <end position="539"/>
    </location>
</feature>
<accession>A0AB34IRC4</accession>
<dbReference type="SUPFAM" id="SSF51011">
    <property type="entry name" value="Glycosyl hydrolase domain"/>
    <property type="match status" value="1"/>
</dbReference>
<gene>
    <name evidence="5" type="ORF">AB1Y20_008460</name>
</gene>
<dbReference type="EMBL" id="JBGBPQ010000019">
    <property type="protein sequence ID" value="KAL1504680.1"/>
    <property type="molecule type" value="Genomic_DNA"/>
</dbReference>
<organism evidence="5 6">
    <name type="scientific">Prymnesium parvum</name>
    <name type="common">Toxic golden alga</name>
    <dbReference type="NCBI Taxonomy" id="97485"/>
    <lineage>
        <taxon>Eukaryota</taxon>
        <taxon>Haptista</taxon>
        <taxon>Haptophyta</taxon>
        <taxon>Prymnesiophyceae</taxon>
        <taxon>Prymnesiales</taxon>
        <taxon>Prymnesiaceae</taxon>
        <taxon>Prymnesium</taxon>
    </lineage>
</organism>
<evidence type="ECO:0000313" key="5">
    <source>
        <dbReference type="EMBL" id="KAL1504680.1"/>
    </source>
</evidence>
<dbReference type="GO" id="GO:0004553">
    <property type="term" value="F:hydrolase activity, hydrolyzing O-glycosyl compounds"/>
    <property type="evidence" value="ECO:0007669"/>
    <property type="project" value="InterPro"/>
</dbReference>
<dbReference type="Proteomes" id="UP001515480">
    <property type="component" value="Unassembled WGS sequence"/>
</dbReference>
<comment type="caution">
    <text evidence="5">The sequence shown here is derived from an EMBL/GenBank/DDBJ whole genome shotgun (WGS) entry which is preliminary data.</text>
</comment>
<evidence type="ECO:0008006" key="7">
    <source>
        <dbReference type="Google" id="ProtNLM"/>
    </source>
</evidence>
<keyword evidence="2" id="KW-0326">Glycosidase</keyword>
<dbReference type="SUPFAM" id="SSF51445">
    <property type="entry name" value="(Trans)glycosidases"/>
    <property type="match status" value="1"/>
</dbReference>
<sequence>MPRYTSSASPEYNPSPNPASVVQFATARVTALSEAHFRVQLGGHFDDRASYQVTNRWLPAPSFTHRQLSPTALLVATSLANVTVDLAQKERPISFGCGPAAATWTFRPASASDDPLLSAQPVNARGMYAFEDTATARLSGGGSETVDWWKQPVNSTDLYLLCYGASSASDFHRGLAQLASVTGRSPLMPLAAHGVWYSGCCIDALYQQEAVSEEILLPYKLLDLPLDFFVLDFYWHRGGWSGYSFDTNRFPDWRRFVEDFRTGSNAYGSPIKLISNMHPEDYVIHRESEDNYDSFARSMGYDPSENHTFPCDFYDRQYMKALVEELLAPVTDYPWVDCSCTSRGCCTGAEKNKTGADLQPFNLDFQLQTNYALDAIYAKRGNRSLVLNRLPGRADGSNYNDALLNGTCYTPFGSCLRGNLGAHRYPTAWTGDIGFVEQHLVNSIALFPEACASHLWCSFSVDIGPFGTVPPFGTTAPDDPINAARYIRFMQWGAFSAIFRPHDGADADTRIWTFKASHYQILRDVVRLRGAMTPWVYKLAARTHREAWPFCRPMWWDFSQAAAAAAEDARHMPEQYMFGELLVRPISSFVSPSNASTHELPNASAVNTSSYTVWLPPGMWMTWNATVQLVGPARFTFSASLEDTPVFVPTGTVLPLWPPGRRSVPAVHRTRLWVLWLDGNSRRGHGDDYEDDGESLSDHFSTDTLTFSSSVHALDVNISQSRGSYDRMPATKRHALQLRGIDRLPTMAQCCPMYSECLELDLSIEGDYSTAGYWRASEGMGEMTTPSGSIVVVCSPVARRAGLRVVVTFSTSGSVVPEAVNT</sequence>
<dbReference type="InterPro" id="IPR017853">
    <property type="entry name" value="GH"/>
</dbReference>
<evidence type="ECO:0000259" key="4">
    <source>
        <dbReference type="Pfam" id="PF21365"/>
    </source>
</evidence>
<dbReference type="PANTHER" id="PTHR43863">
    <property type="entry name" value="HYDROLASE, PUTATIVE (AFU_ORTHOLOGUE AFUA_1G03140)-RELATED"/>
    <property type="match status" value="1"/>
</dbReference>
<dbReference type="AlphaFoldDB" id="A0AB34IRC4"/>
<dbReference type="Gene3D" id="3.20.20.80">
    <property type="entry name" value="Glycosidases"/>
    <property type="match status" value="1"/>
</dbReference>
<dbReference type="InterPro" id="IPR051816">
    <property type="entry name" value="Glycosyl_Hydrolase_31"/>
</dbReference>
<evidence type="ECO:0000256" key="1">
    <source>
        <dbReference type="ARBA" id="ARBA00007806"/>
    </source>
</evidence>
<dbReference type="InterPro" id="IPR000322">
    <property type="entry name" value="Glyco_hydro_31_TIM"/>
</dbReference>
<dbReference type="Pfam" id="PF21365">
    <property type="entry name" value="Glyco_hydro_31_3rd"/>
    <property type="match status" value="1"/>
</dbReference>
<keyword evidence="6" id="KW-1185">Reference proteome</keyword>
<keyword evidence="2" id="KW-0378">Hydrolase</keyword>
<dbReference type="PANTHER" id="PTHR43863:SF2">
    <property type="entry name" value="MALTASE-GLUCOAMYLASE"/>
    <property type="match status" value="1"/>
</dbReference>
<dbReference type="GO" id="GO:0005975">
    <property type="term" value="P:carbohydrate metabolic process"/>
    <property type="evidence" value="ECO:0007669"/>
    <property type="project" value="InterPro"/>
</dbReference>
<evidence type="ECO:0000256" key="2">
    <source>
        <dbReference type="RuleBase" id="RU361185"/>
    </source>
</evidence>